<accession>A0A520N536</accession>
<dbReference type="Proteomes" id="UP000318710">
    <property type="component" value="Unassembled WGS sequence"/>
</dbReference>
<reference evidence="4 5" key="1">
    <citation type="submission" date="2019-02" db="EMBL/GenBank/DDBJ databases">
        <title>Prokaryotic population dynamics and viral predation in marine succession experiment using metagenomics: the confinement effect.</title>
        <authorList>
            <person name="Haro-Moreno J.M."/>
            <person name="Rodriguez-Valera F."/>
            <person name="Lopez-Perez M."/>
        </authorList>
    </citation>
    <scope>NUCLEOTIDE SEQUENCE [LARGE SCALE GENOMIC DNA]</scope>
    <source>
        <strain evidence="4">MED-G160</strain>
    </source>
</reference>
<dbReference type="Gene3D" id="3.30.530.20">
    <property type="match status" value="1"/>
</dbReference>
<sequence>MLLQYLFHRSFRVPRKIHFLKSVTEDFSKVYGQIANFENYSSYIPGCSKSELIEKNDQFEIGKLEFSFLLRDYEIRSKNILLENKIKIEQIDGPFNSFKGEWNISKKDNYETLIEFSAEFELPILLNNLLPEKAIDSFCEILLEAFLDRLSKV</sequence>
<proteinExistence type="inferred from homology"/>
<dbReference type="SUPFAM" id="SSF55961">
    <property type="entry name" value="Bet v1-like"/>
    <property type="match status" value="1"/>
</dbReference>
<evidence type="ECO:0000313" key="4">
    <source>
        <dbReference type="EMBL" id="RZO28602.1"/>
    </source>
</evidence>
<protein>
    <recommendedName>
        <fullName evidence="3">Coenzyme Q-binding protein COQ10 START domain-containing protein</fullName>
    </recommendedName>
</protein>
<dbReference type="InterPro" id="IPR023393">
    <property type="entry name" value="START-like_dom_sf"/>
</dbReference>
<evidence type="ECO:0000313" key="5">
    <source>
        <dbReference type="Proteomes" id="UP000318710"/>
    </source>
</evidence>
<organism evidence="4 5">
    <name type="scientific">SAR86 cluster bacterium</name>
    <dbReference type="NCBI Taxonomy" id="2030880"/>
    <lineage>
        <taxon>Bacteria</taxon>
        <taxon>Pseudomonadati</taxon>
        <taxon>Pseudomonadota</taxon>
        <taxon>Gammaproteobacteria</taxon>
        <taxon>SAR86 cluster</taxon>
    </lineage>
</organism>
<dbReference type="EMBL" id="SHBF01000001">
    <property type="protein sequence ID" value="RZO28602.1"/>
    <property type="molecule type" value="Genomic_DNA"/>
</dbReference>
<comment type="similarity">
    <text evidence="1">Belongs to the ribosome association toxin RatA family.</text>
</comment>
<comment type="caution">
    <text evidence="4">The sequence shown here is derived from an EMBL/GenBank/DDBJ whole genome shotgun (WGS) entry which is preliminary data.</text>
</comment>
<evidence type="ECO:0000256" key="1">
    <source>
        <dbReference type="ARBA" id="ARBA00008918"/>
    </source>
</evidence>
<keyword evidence="2" id="KW-1277">Toxin-antitoxin system</keyword>
<gene>
    <name evidence="4" type="ORF">EVA93_00350</name>
</gene>
<feature type="domain" description="Coenzyme Q-binding protein COQ10 START" evidence="3">
    <location>
        <begin position="28"/>
        <end position="143"/>
    </location>
</feature>
<dbReference type="AlphaFoldDB" id="A0A520N536"/>
<name>A0A520N536_9GAMM</name>
<dbReference type="InterPro" id="IPR005031">
    <property type="entry name" value="COQ10_START"/>
</dbReference>
<dbReference type="Pfam" id="PF03364">
    <property type="entry name" value="Polyketide_cyc"/>
    <property type="match status" value="1"/>
</dbReference>
<evidence type="ECO:0000259" key="3">
    <source>
        <dbReference type="Pfam" id="PF03364"/>
    </source>
</evidence>
<evidence type="ECO:0000256" key="2">
    <source>
        <dbReference type="ARBA" id="ARBA00022649"/>
    </source>
</evidence>